<dbReference type="PANTHER" id="PTHR35176:SF11">
    <property type="entry name" value="PYRIDOXAMINE 5'-PHOSPHATE OXIDASE FAMILY PROTEIN"/>
    <property type="match status" value="1"/>
</dbReference>
<dbReference type="RefSeq" id="WP_270083109.1">
    <property type="nucleotide sequence ID" value="NZ_CP115300.1"/>
</dbReference>
<dbReference type="EMBL" id="CP115300">
    <property type="protein sequence ID" value="WBO65559.1"/>
    <property type="molecule type" value="Genomic_DNA"/>
</dbReference>
<feature type="region of interest" description="Disordered" evidence="2">
    <location>
        <begin position="133"/>
        <end position="152"/>
    </location>
</feature>
<reference evidence="3 4" key="1">
    <citation type="submission" date="2022-12" db="EMBL/GenBank/DDBJ databases">
        <authorList>
            <person name="Mo P."/>
        </authorList>
    </citation>
    <scope>NUCLEOTIDE SEQUENCE [LARGE SCALE GENOMIC DNA]</scope>
    <source>
        <strain evidence="3 4">HUAS 2-6</strain>
    </source>
</reference>
<protein>
    <submittedName>
        <fullName evidence="3">PPOX class F420-dependent oxidoreductase</fullName>
        <ecNumber evidence="3">1.-.-.-</ecNumber>
    </submittedName>
</protein>
<dbReference type="Proteomes" id="UP001212326">
    <property type="component" value="Chromosome"/>
</dbReference>
<evidence type="ECO:0000313" key="4">
    <source>
        <dbReference type="Proteomes" id="UP001212326"/>
    </source>
</evidence>
<dbReference type="InterPro" id="IPR012349">
    <property type="entry name" value="Split_barrel_FMN-bd"/>
</dbReference>
<accession>A0ABY7P4V7</accession>
<organism evidence="3 4">
    <name type="scientific">Streptomyces camelliae</name>
    <dbReference type="NCBI Taxonomy" id="3004093"/>
    <lineage>
        <taxon>Bacteria</taxon>
        <taxon>Bacillati</taxon>
        <taxon>Actinomycetota</taxon>
        <taxon>Actinomycetes</taxon>
        <taxon>Kitasatosporales</taxon>
        <taxon>Streptomycetaceae</taxon>
        <taxon>Streptomyces</taxon>
    </lineage>
</organism>
<dbReference type="NCBIfam" id="TIGR03666">
    <property type="entry name" value="Rv2061_F420"/>
    <property type="match status" value="1"/>
</dbReference>
<dbReference type="SUPFAM" id="SSF50475">
    <property type="entry name" value="FMN-binding split barrel"/>
    <property type="match status" value="1"/>
</dbReference>
<dbReference type="PANTHER" id="PTHR35176">
    <property type="entry name" value="HEME OXYGENASE HI_0854-RELATED"/>
    <property type="match status" value="1"/>
</dbReference>
<evidence type="ECO:0000313" key="3">
    <source>
        <dbReference type="EMBL" id="WBO65559.1"/>
    </source>
</evidence>
<dbReference type="InterPro" id="IPR019965">
    <property type="entry name" value="PPOX_F420-dep_Rv2061_put"/>
</dbReference>
<evidence type="ECO:0000256" key="1">
    <source>
        <dbReference type="ARBA" id="ARBA00023002"/>
    </source>
</evidence>
<feature type="compositionally biased region" description="Basic and acidic residues" evidence="2">
    <location>
        <begin position="142"/>
        <end position="152"/>
    </location>
</feature>
<dbReference type="InterPro" id="IPR052019">
    <property type="entry name" value="F420H2_bilvrd_red/Heme_oxyg"/>
</dbReference>
<dbReference type="Gene3D" id="2.30.110.10">
    <property type="entry name" value="Electron Transport, Fmn-binding Protein, Chain A"/>
    <property type="match status" value="1"/>
</dbReference>
<sequence>MASPRPSPALAPFVKQYAALLTTHKRDGTGVGTPVNIAVEGDHAYFRTPGTTSKVKRLRSNAEVELAPSTLRGAPTGPEIHARARLLEHGSPEDRHAAQLLRHKYPFMHGVLVPLTHKVMRAETLHYEVRPVQEQPPGKWAEPTDRFDRPDQ</sequence>
<evidence type="ECO:0000256" key="2">
    <source>
        <dbReference type="SAM" id="MobiDB-lite"/>
    </source>
</evidence>
<name>A0ABY7P4V7_9ACTN</name>
<keyword evidence="1 3" id="KW-0560">Oxidoreductase</keyword>
<keyword evidence="4" id="KW-1185">Reference proteome</keyword>
<dbReference type="EC" id="1.-.-.-" evidence="3"/>
<proteinExistence type="predicted"/>
<gene>
    <name evidence="3" type="ORF">O1G22_23425</name>
</gene>
<dbReference type="GO" id="GO:0016491">
    <property type="term" value="F:oxidoreductase activity"/>
    <property type="evidence" value="ECO:0007669"/>
    <property type="project" value="UniProtKB-KW"/>
</dbReference>